<gene>
    <name evidence="5" type="ORF">GXW71_33300</name>
</gene>
<reference evidence="6" key="1">
    <citation type="journal article" date="2021" name="Syst. Appl. Microbiol.">
        <title>Roseomonas hellenica sp. nov., isolated from roots of wild-growing Alkanna tinctoria.</title>
        <authorList>
            <person name="Rat A."/>
            <person name="Naranjo H.D."/>
            <person name="Lebbe L."/>
            <person name="Cnockaert M."/>
            <person name="Krigas N."/>
            <person name="Grigoriadou K."/>
            <person name="Maloupa E."/>
            <person name="Willems A."/>
        </authorList>
    </citation>
    <scope>NUCLEOTIDE SEQUENCE [LARGE SCALE GENOMIC DNA]</scope>
    <source>
        <strain evidence="6">LMG 31523</strain>
    </source>
</reference>
<feature type="domain" description="HTH gntR-type" evidence="4">
    <location>
        <begin position="18"/>
        <end position="85"/>
    </location>
</feature>
<proteinExistence type="predicted"/>
<dbReference type="InterPro" id="IPR011711">
    <property type="entry name" value="GntR_C"/>
</dbReference>
<organism evidence="5 6">
    <name type="scientific">Plastoroseomonas hellenica</name>
    <dbReference type="NCBI Taxonomy" id="2687306"/>
    <lineage>
        <taxon>Bacteria</taxon>
        <taxon>Pseudomonadati</taxon>
        <taxon>Pseudomonadota</taxon>
        <taxon>Alphaproteobacteria</taxon>
        <taxon>Acetobacterales</taxon>
        <taxon>Acetobacteraceae</taxon>
        <taxon>Plastoroseomonas</taxon>
    </lineage>
</organism>
<evidence type="ECO:0000313" key="6">
    <source>
        <dbReference type="Proteomes" id="UP001196870"/>
    </source>
</evidence>
<evidence type="ECO:0000259" key="4">
    <source>
        <dbReference type="PROSITE" id="PS50949"/>
    </source>
</evidence>
<keyword evidence="3" id="KW-0804">Transcription</keyword>
<evidence type="ECO:0000313" key="5">
    <source>
        <dbReference type="EMBL" id="MBR0669274.1"/>
    </source>
</evidence>
<dbReference type="Pfam" id="PF07729">
    <property type="entry name" value="FCD"/>
    <property type="match status" value="1"/>
</dbReference>
<keyword evidence="1" id="KW-0805">Transcription regulation</keyword>
<evidence type="ECO:0000256" key="1">
    <source>
        <dbReference type="ARBA" id="ARBA00023015"/>
    </source>
</evidence>
<dbReference type="InterPro" id="IPR036390">
    <property type="entry name" value="WH_DNA-bd_sf"/>
</dbReference>
<dbReference type="Pfam" id="PF00392">
    <property type="entry name" value="GntR"/>
    <property type="match status" value="1"/>
</dbReference>
<protein>
    <submittedName>
        <fullName evidence="5">GntR family transcriptional regulator</fullName>
    </submittedName>
</protein>
<evidence type="ECO:0000256" key="2">
    <source>
        <dbReference type="ARBA" id="ARBA00023125"/>
    </source>
</evidence>
<name>A0ABS5F9N8_9PROT</name>
<evidence type="ECO:0000256" key="3">
    <source>
        <dbReference type="ARBA" id="ARBA00023163"/>
    </source>
</evidence>
<dbReference type="PANTHER" id="PTHR43537:SF24">
    <property type="entry name" value="GLUCONATE OPERON TRANSCRIPTIONAL REPRESSOR"/>
    <property type="match status" value="1"/>
</dbReference>
<sequence>MSVLAPSPPMPSALPFGSTVYQRVHEHLREEILAGRIAPSTRLKIQDLAIRYGLSQMPVREALQQLQGEGLIVLAPNRGATVRRMDAQFVRNIFAIREALEGFLTRQAAPLLDAARLGALRDIQAAMEQARARGDVPATIRLNRSFHRTIESATGNDDAIRVLELHSSLIGALRTRFGYLEGRVETVLREHQALIDALARGDAEAAGAIHDAHIRAARDDLLAAMAAEEATTP</sequence>
<dbReference type="InterPro" id="IPR008920">
    <property type="entry name" value="TF_FadR/GntR_C"/>
</dbReference>
<dbReference type="Gene3D" id="1.10.10.10">
    <property type="entry name" value="Winged helix-like DNA-binding domain superfamily/Winged helix DNA-binding domain"/>
    <property type="match status" value="1"/>
</dbReference>
<dbReference type="InterPro" id="IPR036388">
    <property type="entry name" value="WH-like_DNA-bd_sf"/>
</dbReference>
<dbReference type="PANTHER" id="PTHR43537">
    <property type="entry name" value="TRANSCRIPTIONAL REGULATOR, GNTR FAMILY"/>
    <property type="match status" value="1"/>
</dbReference>
<dbReference type="Proteomes" id="UP001196870">
    <property type="component" value="Unassembled WGS sequence"/>
</dbReference>
<comment type="caution">
    <text evidence="5">The sequence shown here is derived from an EMBL/GenBank/DDBJ whole genome shotgun (WGS) entry which is preliminary data.</text>
</comment>
<dbReference type="CDD" id="cd07377">
    <property type="entry name" value="WHTH_GntR"/>
    <property type="match status" value="1"/>
</dbReference>
<dbReference type="RefSeq" id="WP_211858156.1">
    <property type="nucleotide sequence ID" value="NZ_JAAGBB010000095.1"/>
</dbReference>
<dbReference type="SUPFAM" id="SSF46785">
    <property type="entry name" value="Winged helix' DNA-binding domain"/>
    <property type="match status" value="1"/>
</dbReference>
<dbReference type="PROSITE" id="PS50949">
    <property type="entry name" value="HTH_GNTR"/>
    <property type="match status" value="1"/>
</dbReference>
<dbReference type="EMBL" id="JAAGBB010000095">
    <property type="protein sequence ID" value="MBR0669274.1"/>
    <property type="molecule type" value="Genomic_DNA"/>
</dbReference>
<accession>A0ABS5F9N8</accession>
<dbReference type="InterPro" id="IPR000524">
    <property type="entry name" value="Tscrpt_reg_HTH_GntR"/>
</dbReference>
<dbReference type="Gene3D" id="1.20.120.530">
    <property type="entry name" value="GntR ligand-binding domain-like"/>
    <property type="match status" value="1"/>
</dbReference>
<dbReference type="SUPFAM" id="SSF48008">
    <property type="entry name" value="GntR ligand-binding domain-like"/>
    <property type="match status" value="1"/>
</dbReference>
<keyword evidence="6" id="KW-1185">Reference proteome</keyword>
<dbReference type="SMART" id="SM00895">
    <property type="entry name" value="FCD"/>
    <property type="match status" value="1"/>
</dbReference>
<keyword evidence="2" id="KW-0238">DNA-binding</keyword>
<dbReference type="SMART" id="SM00345">
    <property type="entry name" value="HTH_GNTR"/>
    <property type="match status" value="1"/>
</dbReference>